<keyword evidence="12" id="KW-1185">Reference proteome</keyword>
<feature type="domain" description="Concentrative nucleoside transporter N-terminal" evidence="8">
    <location>
        <begin position="9"/>
        <end position="82"/>
    </location>
</feature>
<dbReference type="InterPro" id="IPR002668">
    <property type="entry name" value="CNT_N_dom"/>
</dbReference>
<keyword evidence="6 7" id="KW-0472">Membrane</keyword>
<evidence type="ECO:0000256" key="1">
    <source>
        <dbReference type="ARBA" id="ARBA00004651"/>
    </source>
</evidence>
<dbReference type="PANTHER" id="PTHR10590">
    <property type="entry name" value="SODIUM/NUCLEOSIDE COTRANSPORTER"/>
    <property type="match status" value="1"/>
</dbReference>
<evidence type="ECO:0000313" key="11">
    <source>
        <dbReference type="EMBL" id="BCR07037.1"/>
    </source>
</evidence>
<evidence type="ECO:0000259" key="9">
    <source>
        <dbReference type="Pfam" id="PF07662"/>
    </source>
</evidence>
<feature type="transmembrane region" description="Helical" evidence="7">
    <location>
        <begin position="130"/>
        <end position="154"/>
    </location>
</feature>
<evidence type="ECO:0000256" key="5">
    <source>
        <dbReference type="ARBA" id="ARBA00022989"/>
    </source>
</evidence>
<evidence type="ECO:0000256" key="4">
    <source>
        <dbReference type="ARBA" id="ARBA00022692"/>
    </source>
</evidence>
<protein>
    <submittedName>
        <fullName evidence="11">Nucleoside transporter NupC</fullName>
    </submittedName>
</protein>
<keyword evidence="3" id="KW-1003">Cell membrane</keyword>
<reference evidence="11 12" key="2">
    <citation type="journal article" date="2021" name="Int. J. Syst. Evol. Microbiol.">
        <title>Isolation and Polyphasic Characterization of Desulfuromonas versatilis sp. Nov., an Electrogenic Bacteria Capable of Versatile Metabolism Isolated from a Graphene Oxide-Reducing Enrichment Culture.</title>
        <authorList>
            <person name="Xie L."/>
            <person name="Yoshida N."/>
            <person name="Ishii S."/>
            <person name="Meng L."/>
        </authorList>
    </citation>
    <scope>NUCLEOTIDE SEQUENCE [LARGE SCALE GENOMIC DNA]</scope>
    <source>
        <strain evidence="11 12">NIT-T3</strain>
    </source>
</reference>
<dbReference type="Pfam" id="PF01773">
    <property type="entry name" value="Nucleos_tra2_N"/>
    <property type="match status" value="1"/>
</dbReference>
<dbReference type="Pfam" id="PF07662">
    <property type="entry name" value="Nucleos_tra2_C"/>
    <property type="match status" value="1"/>
</dbReference>
<feature type="transmembrane region" description="Helical" evidence="7">
    <location>
        <begin position="95"/>
        <end position="118"/>
    </location>
</feature>
<evidence type="ECO:0000256" key="3">
    <source>
        <dbReference type="ARBA" id="ARBA00022475"/>
    </source>
</evidence>
<dbReference type="InterPro" id="IPR011642">
    <property type="entry name" value="Gate_dom"/>
</dbReference>
<feature type="domain" description="Nucleoside transporter/FeoB GTPase Gate" evidence="10">
    <location>
        <begin position="101"/>
        <end position="198"/>
    </location>
</feature>
<feature type="transmembrane region" description="Helical" evidence="7">
    <location>
        <begin position="174"/>
        <end position="196"/>
    </location>
</feature>
<gene>
    <name evidence="11" type="ORF">DESUT3_41060</name>
</gene>
<dbReference type="Proteomes" id="UP001319827">
    <property type="component" value="Chromosome"/>
</dbReference>
<sequence>MEQIIRGGLGIAALVALAVLFSGNRRAIRWKPVGYGLLLNVLFAFLVLRTAPGRAFFEQIGGGLAKIIIYASEGTRFVFGPLYTGFTQVENFSGWPYAFVLDALIPIVFFAALIKVLYYYRIMQRIVGGMAGLFTRLFGISSVEAVVTASNVFLGQTQAPLTVAPYIRSMSESQLFLTMTGGMATVGSGLLIAYAGMGARIEYVLAASIMAAPAAIVFAKLLEPETDLRGDQETAPIDEEHGVNVLDAVARGAMEGWKAVVGVTVMLLAFISLIHLLDGVIAAGSGERANLEGILQVVFAPAAWIVGVPAADVGAFARLVGAKTAFNEVIGFSALPAETLSPKGLMLACFAMTGFANFSSIAIQIGTLGEFAPERRSEVARLGLRALFAATLANLLNAAIAGMFFSG</sequence>
<keyword evidence="5 7" id="KW-1133">Transmembrane helix</keyword>
<dbReference type="InterPro" id="IPR011657">
    <property type="entry name" value="CNT_C_dom"/>
</dbReference>
<feature type="domain" description="Concentrative nucleoside transporter C-terminal" evidence="9">
    <location>
        <begin position="203"/>
        <end position="402"/>
    </location>
</feature>
<dbReference type="Pfam" id="PF07670">
    <property type="entry name" value="Gate"/>
    <property type="match status" value="1"/>
</dbReference>
<feature type="transmembrane region" description="Helical" evidence="7">
    <location>
        <begin position="203"/>
        <end position="222"/>
    </location>
</feature>
<feature type="transmembrane region" description="Helical" evidence="7">
    <location>
        <begin position="293"/>
        <end position="311"/>
    </location>
</feature>
<dbReference type="EMBL" id="AP024355">
    <property type="protein sequence ID" value="BCR07037.1"/>
    <property type="molecule type" value="Genomic_DNA"/>
</dbReference>
<evidence type="ECO:0000259" key="10">
    <source>
        <dbReference type="Pfam" id="PF07670"/>
    </source>
</evidence>
<feature type="transmembrane region" description="Helical" evidence="7">
    <location>
        <begin position="259"/>
        <end position="281"/>
    </location>
</feature>
<organism evidence="11 12">
    <name type="scientific">Desulfuromonas versatilis</name>
    <dbReference type="NCBI Taxonomy" id="2802975"/>
    <lineage>
        <taxon>Bacteria</taxon>
        <taxon>Pseudomonadati</taxon>
        <taxon>Thermodesulfobacteriota</taxon>
        <taxon>Desulfuromonadia</taxon>
        <taxon>Desulfuromonadales</taxon>
        <taxon>Desulfuromonadaceae</taxon>
        <taxon>Desulfuromonas</taxon>
    </lineage>
</organism>
<reference evidence="11 12" key="1">
    <citation type="journal article" date="2016" name="C (Basel)">
        <title>Selective Growth of and Electricity Production by Marine Exoelectrogenic Bacteria in Self-Aggregated Hydrogel of Microbially Reduced Graphene Oxide.</title>
        <authorList>
            <person name="Yoshida N."/>
            <person name="Goto Y."/>
            <person name="Miyata Y."/>
        </authorList>
    </citation>
    <scope>NUCLEOTIDE SEQUENCE [LARGE SCALE GENOMIC DNA]</scope>
    <source>
        <strain evidence="11 12">NIT-T3</strain>
    </source>
</reference>
<dbReference type="PANTHER" id="PTHR10590:SF4">
    <property type="entry name" value="SOLUTE CARRIER FAMILY 28 MEMBER 3"/>
    <property type="match status" value="1"/>
</dbReference>
<feature type="transmembrane region" description="Helical" evidence="7">
    <location>
        <begin position="345"/>
        <end position="365"/>
    </location>
</feature>
<feature type="transmembrane region" description="Helical" evidence="7">
    <location>
        <begin position="32"/>
        <end position="51"/>
    </location>
</feature>
<evidence type="ECO:0000313" key="12">
    <source>
        <dbReference type="Proteomes" id="UP001319827"/>
    </source>
</evidence>
<evidence type="ECO:0000256" key="2">
    <source>
        <dbReference type="ARBA" id="ARBA00009033"/>
    </source>
</evidence>
<evidence type="ECO:0000256" key="6">
    <source>
        <dbReference type="ARBA" id="ARBA00023136"/>
    </source>
</evidence>
<accession>A0ABN6E475</accession>
<name>A0ABN6E475_9BACT</name>
<dbReference type="InterPro" id="IPR008276">
    <property type="entry name" value="C_nuclsd_transpt"/>
</dbReference>
<comment type="similarity">
    <text evidence="2">Belongs to the concentrative nucleoside transporter (CNT) (TC 2.A.41) family.</text>
</comment>
<evidence type="ECO:0000256" key="7">
    <source>
        <dbReference type="SAM" id="Phobius"/>
    </source>
</evidence>
<comment type="subcellular location">
    <subcellularLocation>
        <location evidence="1">Cell membrane</location>
        <topology evidence="1">Multi-pass membrane protein</topology>
    </subcellularLocation>
</comment>
<dbReference type="RefSeq" id="WP_221250407.1">
    <property type="nucleotide sequence ID" value="NZ_AP024355.1"/>
</dbReference>
<feature type="transmembrane region" description="Helical" evidence="7">
    <location>
        <begin position="386"/>
        <end position="405"/>
    </location>
</feature>
<keyword evidence="4 7" id="KW-0812">Transmembrane</keyword>
<evidence type="ECO:0000259" key="8">
    <source>
        <dbReference type="Pfam" id="PF01773"/>
    </source>
</evidence>
<proteinExistence type="inferred from homology"/>